<dbReference type="AlphaFoldDB" id="A0A2A7MCW6"/>
<sequence length="181" mass="20654">MSILNIGGVAVSFKVSWKIHILCFFIAYIFCLIEQKFILNLFVGLLLQNTRIEFTGNMRMDLSIFLFIIFIPITFVHELLHGIVYMMFGGKVRYGFKVIYVYAQEISDIELHRTKFLLVLLAPLTIISLCSAFMPKNIGGIVFLLNLLGSTGDILMALYLCKSNVNSYVVDRIYGFDVIDK</sequence>
<comment type="caution">
    <text evidence="2">The sequence shown here is derived from an EMBL/GenBank/DDBJ whole genome shotgun (WGS) entry which is preliminary data.</text>
</comment>
<dbReference type="Pfam" id="PF11667">
    <property type="entry name" value="DUF3267"/>
    <property type="match status" value="1"/>
</dbReference>
<keyword evidence="1" id="KW-1133">Transmembrane helix</keyword>
<dbReference type="EMBL" id="PDCJ01000004">
    <property type="protein sequence ID" value="PEG29253.1"/>
    <property type="molecule type" value="Genomic_DNA"/>
</dbReference>
<proteinExistence type="predicted"/>
<dbReference type="OrthoDB" id="1936178at2"/>
<feature type="transmembrane region" description="Helical" evidence="1">
    <location>
        <begin position="116"/>
        <end position="134"/>
    </location>
</feature>
<gene>
    <name evidence="2" type="ORF">CQ394_17950</name>
</gene>
<feature type="transmembrane region" description="Helical" evidence="1">
    <location>
        <begin position="63"/>
        <end position="88"/>
    </location>
</feature>
<dbReference type="Proteomes" id="UP000220840">
    <property type="component" value="Unassembled WGS sequence"/>
</dbReference>
<feature type="transmembrane region" description="Helical" evidence="1">
    <location>
        <begin position="21"/>
        <end position="43"/>
    </location>
</feature>
<keyword evidence="1" id="KW-0472">Membrane</keyword>
<evidence type="ECO:0000256" key="1">
    <source>
        <dbReference type="SAM" id="Phobius"/>
    </source>
</evidence>
<evidence type="ECO:0008006" key="4">
    <source>
        <dbReference type="Google" id="ProtNLM"/>
    </source>
</evidence>
<feature type="transmembrane region" description="Helical" evidence="1">
    <location>
        <begin position="140"/>
        <end position="161"/>
    </location>
</feature>
<reference evidence="2 3" key="1">
    <citation type="submission" date="2017-10" db="EMBL/GenBank/DDBJ databases">
        <title>Effective Description of Clostridium neonatale sp. nov. linked to necrotizing enterocolitis in neonates and a clarification of species assignable to the genus Clostridium (Prazmowski 1880) emend. Lawson and Rainey 2016.</title>
        <authorList>
            <person name="Bernard K."/>
            <person name="Burdz T."/>
            <person name="Wiebe D."/>
            <person name="Balcewich B."/>
            <person name="Alfa M."/>
            <person name="Bernier A.-M."/>
        </authorList>
    </citation>
    <scope>NUCLEOTIDE SEQUENCE [LARGE SCALE GENOMIC DNA]</scope>
    <source>
        <strain evidence="2 3">LCDC99A005</strain>
    </source>
</reference>
<keyword evidence="3" id="KW-1185">Reference proteome</keyword>
<organism evidence="2 3">
    <name type="scientific">Clostridium neonatale</name>
    <dbReference type="NCBI Taxonomy" id="137838"/>
    <lineage>
        <taxon>Bacteria</taxon>
        <taxon>Bacillati</taxon>
        <taxon>Bacillota</taxon>
        <taxon>Clostridia</taxon>
        <taxon>Eubacteriales</taxon>
        <taxon>Clostridiaceae</taxon>
        <taxon>Clostridium</taxon>
    </lineage>
</organism>
<protein>
    <recommendedName>
        <fullName evidence="4">DUF3267 domain-containing protein</fullName>
    </recommendedName>
</protein>
<keyword evidence="1" id="KW-0812">Transmembrane</keyword>
<evidence type="ECO:0000313" key="3">
    <source>
        <dbReference type="Proteomes" id="UP000220840"/>
    </source>
</evidence>
<evidence type="ECO:0000313" key="2">
    <source>
        <dbReference type="EMBL" id="PEG29253.1"/>
    </source>
</evidence>
<dbReference type="InterPro" id="IPR021683">
    <property type="entry name" value="DUF3267"/>
</dbReference>
<name>A0A2A7MCW6_9CLOT</name>
<accession>A0A2A7MCW6</accession>